<evidence type="ECO:0000313" key="4">
    <source>
        <dbReference type="Proteomes" id="UP001596047"/>
    </source>
</evidence>
<dbReference type="InterPro" id="IPR041698">
    <property type="entry name" value="Methyltransf_25"/>
</dbReference>
<reference evidence="4" key="1">
    <citation type="journal article" date="2019" name="Int. J. Syst. Evol. Microbiol.">
        <title>The Global Catalogue of Microorganisms (GCM) 10K type strain sequencing project: providing services to taxonomists for standard genome sequencing and annotation.</title>
        <authorList>
            <consortium name="The Broad Institute Genomics Platform"/>
            <consortium name="The Broad Institute Genome Sequencing Center for Infectious Disease"/>
            <person name="Wu L."/>
            <person name="Ma J."/>
        </authorList>
    </citation>
    <scope>NUCLEOTIDE SEQUENCE [LARGE SCALE GENOMIC DNA]</scope>
    <source>
        <strain evidence="4">CGMCC 1.3240</strain>
    </source>
</reference>
<keyword evidence="1" id="KW-0808">Transferase</keyword>
<dbReference type="GO" id="GO:0008168">
    <property type="term" value="F:methyltransferase activity"/>
    <property type="evidence" value="ECO:0007669"/>
    <property type="project" value="UniProtKB-KW"/>
</dbReference>
<dbReference type="SUPFAM" id="SSF53335">
    <property type="entry name" value="S-adenosyl-L-methionine-dependent methyltransferases"/>
    <property type="match status" value="1"/>
</dbReference>
<evidence type="ECO:0000313" key="3">
    <source>
        <dbReference type="EMBL" id="MFC5650671.1"/>
    </source>
</evidence>
<organism evidence="3 4">
    <name type="scientific">Paenibacillus solisilvae</name>
    <dbReference type="NCBI Taxonomy" id="2486751"/>
    <lineage>
        <taxon>Bacteria</taxon>
        <taxon>Bacillati</taxon>
        <taxon>Bacillota</taxon>
        <taxon>Bacilli</taxon>
        <taxon>Bacillales</taxon>
        <taxon>Paenibacillaceae</taxon>
        <taxon>Paenibacillus</taxon>
    </lineage>
</organism>
<dbReference type="PANTHER" id="PTHR43861">
    <property type="entry name" value="TRANS-ACONITATE 2-METHYLTRANSFERASE-RELATED"/>
    <property type="match status" value="1"/>
</dbReference>
<keyword evidence="4" id="KW-1185">Reference proteome</keyword>
<dbReference type="EMBL" id="JBHSOW010000060">
    <property type="protein sequence ID" value="MFC5650671.1"/>
    <property type="molecule type" value="Genomic_DNA"/>
</dbReference>
<protein>
    <submittedName>
        <fullName evidence="3">Class I SAM-dependent methyltransferase</fullName>
    </submittedName>
</protein>
<dbReference type="Gene3D" id="6.10.140.280">
    <property type="match status" value="1"/>
</dbReference>
<evidence type="ECO:0000256" key="1">
    <source>
        <dbReference type="ARBA" id="ARBA00022679"/>
    </source>
</evidence>
<dbReference type="GO" id="GO:0032259">
    <property type="term" value="P:methylation"/>
    <property type="evidence" value="ECO:0007669"/>
    <property type="project" value="UniProtKB-KW"/>
</dbReference>
<sequence length="231" mass="25481">MDNQNEVSSRFDAAAAAYDSQRRKLIPCFDDFYDTAIALADASTDSPAVLDLGAGTGLLSSLLLQKYPAAKVTLIDISEKMLDLAKLRLAQYPNVSFVLGDYTCFHTSGPCDIILSALSIHHLTDANKAQLYQTVYTNLRENGIFINADQVLGHTPFVDALYKEDWKAKVEASGLTQEELTSAYERTKLDRMAPLAAQLNWLGQAGFTEVDCVYKYFNFAVLYARKGSPLA</sequence>
<dbReference type="Gene3D" id="3.40.50.150">
    <property type="entry name" value="Vaccinia Virus protein VP39"/>
    <property type="match status" value="1"/>
</dbReference>
<gene>
    <name evidence="3" type="ORF">ACFPYJ_16375</name>
</gene>
<name>A0ABW0W2P4_9BACL</name>
<proteinExistence type="predicted"/>
<dbReference type="CDD" id="cd02440">
    <property type="entry name" value="AdoMet_MTases"/>
    <property type="match status" value="1"/>
</dbReference>
<feature type="domain" description="Methyltransferase" evidence="2">
    <location>
        <begin position="49"/>
        <end position="143"/>
    </location>
</feature>
<comment type="caution">
    <text evidence="3">The sequence shown here is derived from an EMBL/GenBank/DDBJ whole genome shotgun (WGS) entry which is preliminary data.</text>
</comment>
<evidence type="ECO:0000259" key="2">
    <source>
        <dbReference type="Pfam" id="PF13649"/>
    </source>
</evidence>
<dbReference type="Proteomes" id="UP001596047">
    <property type="component" value="Unassembled WGS sequence"/>
</dbReference>
<accession>A0ABW0W2P4</accession>
<keyword evidence="3" id="KW-0489">Methyltransferase</keyword>
<dbReference type="RefSeq" id="WP_379189248.1">
    <property type="nucleotide sequence ID" value="NZ_JBHSOW010000060.1"/>
</dbReference>
<dbReference type="InterPro" id="IPR029063">
    <property type="entry name" value="SAM-dependent_MTases_sf"/>
</dbReference>
<dbReference type="Pfam" id="PF13649">
    <property type="entry name" value="Methyltransf_25"/>
    <property type="match status" value="1"/>
</dbReference>